<evidence type="ECO:0000313" key="4">
    <source>
        <dbReference type="Proteomes" id="UP000324897"/>
    </source>
</evidence>
<organism evidence="2 4">
    <name type="scientific">Eragrostis curvula</name>
    <name type="common">weeping love grass</name>
    <dbReference type="NCBI Taxonomy" id="38414"/>
    <lineage>
        <taxon>Eukaryota</taxon>
        <taxon>Viridiplantae</taxon>
        <taxon>Streptophyta</taxon>
        <taxon>Embryophyta</taxon>
        <taxon>Tracheophyta</taxon>
        <taxon>Spermatophyta</taxon>
        <taxon>Magnoliopsida</taxon>
        <taxon>Liliopsida</taxon>
        <taxon>Poales</taxon>
        <taxon>Poaceae</taxon>
        <taxon>PACMAD clade</taxon>
        <taxon>Chloridoideae</taxon>
        <taxon>Eragrostideae</taxon>
        <taxon>Eragrostidinae</taxon>
        <taxon>Eragrostis</taxon>
    </lineage>
</organism>
<keyword evidence="4" id="KW-1185">Reference proteome</keyword>
<evidence type="ECO:0000313" key="3">
    <source>
        <dbReference type="EMBL" id="TVU28296.1"/>
    </source>
</evidence>
<sequence length="83" mass="9107">MNRTHRALVKSSGAHDIFRGHGPSPTPRVVGATADRKRTRGNESVWRCRIEVHPVALPRRATTCSTACIDESTGEGRRHACGF</sequence>
<gene>
    <name evidence="3" type="ORF">EJB05_19809</name>
    <name evidence="2" type="ORF">EJB05_52837</name>
</gene>
<dbReference type="EMBL" id="RWGY01000011">
    <property type="protein sequence ID" value="TVU28296.1"/>
    <property type="molecule type" value="Genomic_DNA"/>
</dbReference>
<dbReference type="AlphaFoldDB" id="A0A5J9SRW3"/>
<dbReference type="Gramene" id="TVU28296">
    <property type="protein sequence ID" value="TVU28296"/>
    <property type="gene ID" value="EJB05_19809"/>
</dbReference>
<comment type="caution">
    <text evidence="2">The sequence shown here is derived from an EMBL/GenBank/DDBJ whole genome shotgun (WGS) entry which is preliminary data.</text>
</comment>
<feature type="region of interest" description="Disordered" evidence="1">
    <location>
        <begin position="1"/>
        <end position="38"/>
    </location>
</feature>
<dbReference type="Proteomes" id="UP000324897">
    <property type="component" value="Chromosome 1"/>
</dbReference>
<protein>
    <submittedName>
        <fullName evidence="2">Uncharacterized protein</fullName>
    </submittedName>
</protein>
<accession>A0A5J9SRW3</accession>
<proteinExistence type="predicted"/>
<reference evidence="2 4" key="1">
    <citation type="journal article" date="2019" name="Sci. Rep.">
        <title>A high-quality genome of Eragrostis curvula grass provides insights into Poaceae evolution and supports new strategies to enhance forage quality.</title>
        <authorList>
            <person name="Carballo J."/>
            <person name="Santos B.A.C.M."/>
            <person name="Zappacosta D."/>
            <person name="Garbus I."/>
            <person name="Selva J.P."/>
            <person name="Gallo C.A."/>
            <person name="Diaz A."/>
            <person name="Albertini E."/>
            <person name="Caccamo M."/>
            <person name="Echenique V."/>
        </authorList>
    </citation>
    <scope>NUCLEOTIDE SEQUENCE [LARGE SCALE GENOMIC DNA]</scope>
    <source>
        <strain evidence="4">cv. Victoria</strain>
        <tissue evidence="2">Leaf</tissue>
    </source>
</reference>
<dbReference type="EMBL" id="RWGY01000402">
    <property type="protein sequence ID" value="TVU01704.1"/>
    <property type="molecule type" value="Genomic_DNA"/>
</dbReference>
<evidence type="ECO:0000313" key="2">
    <source>
        <dbReference type="EMBL" id="TVU01704.1"/>
    </source>
</evidence>
<dbReference type="Gramene" id="TVU01704">
    <property type="protein sequence ID" value="TVU01704"/>
    <property type="gene ID" value="EJB05_52837"/>
</dbReference>
<feature type="non-terminal residue" evidence="2">
    <location>
        <position position="1"/>
    </location>
</feature>
<name>A0A5J9SRW3_9POAL</name>
<evidence type="ECO:0000256" key="1">
    <source>
        <dbReference type="SAM" id="MobiDB-lite"/>
    </source>
</evidence>